<dbReference type="SUPFAM" id="SSF48726">
    <property type="entry name" value="Immunoglobulin"/>
    <property type="match status" value="2"/>
</dbReference>
<evidence type="ECO:0000256" key="1">
    <source>
        <dbReference type="ARBA" id="ARBA00008651"/>
    </source>
</evidence>
<dbReference type="PANTHER" id="PTHR47091">
    <property type="entry name" value="ALPHA-PROTEIN KINASE 2-RELATED"/>
    <property type="match status" value="1"/>
</dbReference>
<dbReference type="Ensembl" id="ENSLOCT00000018076.1">
    <property type="protein sequence ID" value="ENSLOCP00000018044.1"/>
    <property type="gene ID" value="ENSLOCG00000014657.1"/>
</dbReference>
<dbReference type="FunFam" id="2.60.40.10:FF:000069">
    <property type="entry name" value="Alpha-protein kinase 3"/>
    <property type="match status" value="1"/>
</dbReference>
<evidence type="ECO:0000256" key="8">
    <source>
        <dbReference type="ARBA" id="ARBA00023319"/>
    </source>
</evidence>
<reference evidence="15" key="1">
    <citation type="submission" date="2011-12" db="EMBL/GenBank/DDBJ databases">
        <title>The Draft Genome of Lepisosteus oculatus.</title>
        <authorList>
            <consortium name="The Broad Institute Genome Assembly &amp; Analysis Group"/>
            <consortium name="Computational R&amp;D Group"/>
            <consortium name="and Sequencing Platform"/>
            <person name="Di Palma F."/>
            <person name="Alfoldi J."/>
            <person name="Johnson J."/>
            <person name="Berlin A."/>
            <person name="Gnerre S."/>
            <person name="Jaffe D."/>
            <person name="MacCallum I."/>
            <person name="Young S."/>
            <person name="Walker B.J."/>
            <person name="Lander E.S."/>
            <person name="Lindblad-Toh K."/>
        </authorList>
    </citation>
    <scope>NUCLEOTIDE SEQUENCE [LARGE SCALE GENOMIC DNA]</scope>
</reference>
<dbReference type="EC" id="2.7.11.1" evidence="2"/>
<dbReference type="OMA" id="PTHETEQ"/>
<dbReference type="FunFam" id="3.20.200.10:FF:000003">
    <property type="entry name" value="alpha-protein kinase 3"/>
    <property type="match status" value="1"/>
</dbReference>
<organism evidence="14 15">
    <name type="scientific">Lepisosteus oculatus</name>
    <name type="common">Spotted gar</name>
    <dbReference type="NCBI Taxonomy" id="7918"/>
    <lineage>
        <taxon>Eukaryota</taxon>
        <taxon>Metazoa</taxon>
        <taxon>Chordata</taxon>
        <taxon>Craniata</taxon>
        <taxon>Vertebrata</taxon>
        <taxon>Euteleostomi</taxon>
        <taxon>Actinopterygii</taxon>
        <taxon>Neopterygii</taxon>
        <taxon>Holostei</taxon>
        <taxon>Semionotiformes</taxon>
        <taxon>Lepisosteidae</taxon>
        <taxon>Lepisosteus</taxon>
    </lineage>
</organism>
<dbReference type="PROSITE" id="PS50835">
    <property type="entry name" value="IG_LIKE"/>
    <property type="match status" value="2"/>
</dbReference>
<protein>
    <recommendedName>
        <fullName evidence="2">non-specific serine/threonine protein kinase</fullName>
        <ecNumber evidence="2">2.7.11.1</ecNumber>
    </recommendedName>
</protein>
<dbReference type="GeneTree" id="ENSGT00940000158534"/>
<evidence type="ECO:0000313" key="15">
    <source>
        <dbReference type="Proteomes" id="UP000018468"/>
    </source>
</evidence>
<dbReference type="InterPro" id="IPR013783">
    <property type="entry name" value="Ig-like_fold"/>
</dbReference>
<evidence type="ECO:0000256" key="2">
    <source>
        <dbReference type="ARBA" id="ARBA00012513"/>
    </source>
</evidence>
<dbReference type="InParanoid" id="W5NBN5"/>
<dbReference type="SMART" id="SM00408">
    <property type="entry name" value="IGc2"/>
    <property type="match status" value="2"/>
</dbReference>
<keyword evidence="4" id="KW-0808">Transferase</keyword>
<dbReference type="HOGENOM" id="CLU_003270_1_0_1"/>
<keyword evidence="3" id="KW-0723">Serine/threonine-protein kinase</keyword>
<feature type="region of interest" description="Disordered" evidence="11">
    <location>
        <begin position="1781"/>
        <end position="1856"/>
    </location>
</feature>
<evidence type="ECO:0000256" key="4">
    <source>
        <dbReference type="ARBA" id="ARBA00022679"/>
    </source>
</evidence>
<feature type="compositionally biased region" description="Polar residues" evidence="11">
    <location>
        <begin position="1830"/>
        <end position="1841"/>
    </location>
</feature>
<dbReference type="SMART" id="SM00409">
    <property type="entry name" value="IG"/>
    <property type="match status" value="2"/>
</dbReference>
<dbReference type="CDD" id="cd16973">
    <property type="entry name" value="Alpha_kinase_ALPK3"/>
    <property type="match status" value="1"/>
</dbReference>
<dbReference type="InterPro" id="IPR011009">
    <property type="entry name" value="Kinase-like_dom_sf"/>
</dbReference>
<dbReference type="Pfam" id="PF07679">
    <property type="entry name" value="I-set"/>
    <property type="match status" value="2"/>
</dbReference>
<feature type="region of interest" description="Disordered" evidence="11">
    <location>
        <begin position="1004"/>
        <end position="1045"/>
    </location>
</feature>
<feature type="compositionally biased region" description="Polar residues" evidence="11">
    <location>
        <begin position="9"/>
        <end position="25"/>
    </location>
</feature>
<reference evidence="14" key="2">
    <citation type="submission" date="2025-08" db="UniProtKB">
        <authorList>
            <consortium name="Ensembl"/>
        </authorList>
    </citation>
    <scope>IDENTIFICATION</scope>
</reference>
<evidence type="ECO:0000259" key="12">
    <source>
        <dbReference type="PROSITE" id="PS50835"/>
    </source>
</evidence>
<feature type="region of interest" description="Disordered" evidence="11">
    <location>
        <begin position="436"/>
        <end position="479"/>
    </location>
</feature>
<evidence type="ECO:0000256" key="9">
    <source>
        <dbReference type="ARBA" id="ARBA00047899"/>
    </source>
</evidence>
<feature type="region of interest" description="Disordered" evidence="11">
    <location>
        <begin position="1061"/>
        <end position="1085"/>
    </location>
</feature>
<feature type="domain" description="Ig-like" evidence="12">
    <location>
        <begin position="67"/>
        <end position="158"/>
    </location>
</feature>
<dbReference type="PROSITE" id="PS51158">
    <property type="entry name" value="ALPHA_KINASE"/>
    <property type="match status" value="1"/>
</dbReference>
<dbReference type="Proteomes" id="UP000018468">
    <property type="component" value="Linkage group LG3"/>
</dbReference>
<dbReference type="GO" id="GO:0004674">
    <property type="term" value="F:protein serine/threonine kinase activity"/>
    <property type="evidence" value="ECO:0007669"/>
    <property type="project" value="UniProtKB-KW"/>
</dbReference>
<evidence type="ECO:0000256" key="10">
    <source>
        <dbReference type="ARBA" id="ARBA00048679"/>
    </source>
</evidence>
<keyword evidence="6" id="KW-0418">Kinase</keyword>
<feature type="domain" description="Ig-like" evidence="12">
    <location>
        <begin position="1426"/>
        <end position="1514"/>
    </location>
</feature>
<keyword evidence="8" id="KW-0393">Immunoglobulin domain</keyword>
<dbReference type="PANTHER" id="PTHR47091:SF1">
    <property type="entry name" value="ALPHA-PROTEIN KINASE 3"/>
    <property type="match status" value="1"/>
</dbReference>
<dbReference type="GO" id="GO:0055013">
    <property type="term" value="P:cardiac muscle cell development"/>
    <property type="evidence" value="ECO:0000318"/>
    <property type="project" value="GO_Central"/>
</dbReference>
<dbReference type="SMART" id="SM00811">
    <property type="entry name" value="Alpha_kinase"/>
    <property type="match status" value="1"/>
</dbReference>
<dbReference type="InterPro" id="IPR003599">
    <property type="entry name" value="Ig_sub"/>
</dbReference>
<proteinExistence type="inferred from homology"/>
<feature type="region of interest" description="Disordered" evidence="11">
    <location>
        <begin position="828"/>
        <end position="854"/>
    </location>
</feature>
<reference evidence="14" key="3">
    <citation type="submission" date="2025-09" db="UniProtKB">
        <authorList>
            <consortium name="Ensembl"/>
        </authorList>
    </citation>
    <scope>IDENTIFICATION</scope>
</reference>
<dbReference type="InterPro" id="IPR003598">
    <property type="entry name" value="Ig_sub2"/>
</dbReference>
<dbReference type="InterPro" id="IPR007110">
    <property type="entry name" value="Ig-like_dom"/>
</dbReference>
<feature type="compositionally biased region" description="Low complexity" evidence="11">
    <location>
        <begin position="1242"/>
        <end position="1253"/>
    </location>
</feature>
<evidence type="ECO:0000259" key="13">
    <source>
        <dbReference type="PROSITE" id="PS51158"/>
    </source>
</evidence>
<feature type="region of interest" description="Disordered" evidence="11">
    <location>
        <begin position="379"/>
        <end position="418"/>
    </location>
</feature>
<feature type="region of interest" description="Disordered" evidence="11">
    <location>
        <begin position="186"/>
        <end position="241"/>
    </location>
</feature>
<keyword evidence="15" id="KW-1185">Reference proteome</keyword>
<feature type="compositionally biased region" description="Basic and acidic residues" evidence="11">
    <location>
        <begin position="1021"/>
        <end position="1037"/>
    </location>
</feature>
<evidence type="ECO:0000256" key="3">
    <source>
        <dbReference type="ARBA" id="ARBA00022527"/>
    </source>
</evidence>
<evidence type="ECO:0000256" key="5">
    <source>
        <dbReference type="ARBA" id="ARBA00022737"/>
    </source>
</evidence>
<dbReference type="Gene3D" id="2.60.40.10">
    <property type="entry name" value="Immunoglobulins"/>
    <property type="match status" value="2"/>
</dbReference>
<dbReference type="InterPro" id="IPR004166">
    <property type="entry name" value="a-kinase_dom"/>
</dbReference>
<feature type="compositionally biased region" description="Polar residues" evidence="11">
    <location>
        <begin position="828"/>
        <end position="837"/>
    </location>
</feature>
<comment type="catalytic activity">
    <reaction evidence="9">
        <text>L-threonyl-[protein] + ATP = O-phospho-L-threonyl-[protein] + ADP + H(+)</text>
        <dbReference type="Rhea" id="RHEA:46608"/>
        <dbReference type="Rhea" id="RHEA-COMP:11060"/>
        <dbReference type="Rhea" id="RHEA-COMP:11605"/>
        <dbReference type="ChEBI" id="CHEBI:15378"/>
        <dbReference type="ChEBI" id="CHEBI:30013"/>
        <dbReference type="ChEBI" id="CHEBI:30616"/>
        <dbReference type="ChEBI" id="CHEBI:61977"/>
        <dbReference type="ChEBI" id="CHEBI:456216"/>
        <dbReference type="EC" id="2.7.11.1"/>
    </reaction>
</comment>
<feature type="compositionally biased region" description="Basic and acidic residues" evidence="11">
    <location>
        <begin position="383"/>
        <end position="403"/>
    </location>
</feature>
<feature type="compositionally biased region" description="Basic and acidic residues" evidence="11">
    <location>
        <begin position="1387"/>
        <end position="1422"/>
    </location>
</feature>
<sequence length="1856" mass="204740">MGSRRPMSRSFSGNGRLSFSGSASQDGEEAPAPSARADSRNYLLSVRPENRSTFCSIMAQLTEETQPTFETTLKSKAVSEDCNVKFSCTVSGYPEPQLTWYKDDAEMDRYCGLPKYEIFHNGKVHTLHIYNCTEDDAAIYQASARNSKGIVSCSGVLEVGTMNEYKIHQRWFQKLKQKAAVKKKELEESRKKGRGQEAFQERVDQLRTASPDRAQRKRRLPGEARSRSPSSLQGREDEEAAEFRLQDGTPGGKDQAATAQELPNGFLAGSKGTDSPKEGAEENGNEFLAYIYETVEIITTRPPDKEFLAKKKKKISNGVDVGERRDEAVWGARGEHEASEGGISLAQYLSDSLRSQALEENMKSLPPEDFMAMEADNGWASPESERAKETVESSDTSEVKEHAGTGVYKEPEPPNTQPPVSPVYFSLKDIFFGSKNENSDEARGGPEMLRSSSLTSVDEKPDELGLATPSVPSEMNPPALEEYKPPTVCAVLKLKNLHSEKHLLNEPRWLAAASMMISSATSKALCCPCPFVRQITKQHATSSFYFTKINVFILEKYIDNYIPFQTLKNTPSHHVLTKGNNQLQAKMCTPERRMKQTSITRKETSDRKELPSSTQSKYIVCTNIHVYQAGQDKNCPNTSSSPFLLQYQNPKSSIFQTAGLTFYYCRNKLFQNSIMISVVDQTGKWEGPLVKIVLCGLESYAHTSSKQLTHLYNQLISMPDQVHRLNISLKLHFSHSKAWLHNKSVNYRKFHVVIGQNTEHLVFKDEKGQIQTEMNETPGVKEEDNISHKLTVQMPPQISVTEGLENVRAGPIESFSLQSYGESITNELRKSTQSPTKELNEGHTEPVTEDDISGCTGISTIVNIDSSHPTETAGKMEKIEQNDTSALEDNAEKDNKAVPGNIVEDNGKNLVDKEQEYHSVPETHLFVTKLNVSGAPKLEEATHGISQEEFLGSQTESAPKIQTAEADNTTIPELPSLLKHIRPASQMIITSSNAERMPEIPAAAPHSENVRMDHSLTQSDQKGKISEQEQERGKENSELGTDMGNSLLPGIVINHEDNIELHKPDPRAMNLTPPRSDESASQTKQEAPAFMIPHVSIMCMDNIPTPESSVSGEDQPIAKDDESLSSLLRDVKKDLDTAKSAGVSSLERENENIKKDSLPAEASTKGNATVPHLRTTALEDEKEQRVSPSHPPHVAVMEQDREKNAEVAGEISAPPAEKLQNDRPVADIVCLSITSTPPPSPAAARRLAAKAPPGTEAPGVTAVPSIRVDSTPLADTQEGDRVGRDTPPPSGPSRESSPKLQRHDSLTLIPSATPEELASGARRKIFIPKPRADEAEGAAGLPDAQANQDAAPMSPGQARKSAYLQAPPGPQTPPRERCSPNLSRKKSTLEVPKRFEETDERTDSTKDSKPDAPTEEKQKQDPFKAPQVIRKIRAEPFSDASGHLKLWCQFFNVLSDSTIKWSRDEVEIAEVRRSSGDEGQVALAIVQVSSKDCGVYGCSIKNEYGADSTDFLLSAEVLSGFLLREDVEGGVVGEEIEMTPMLFTKGLAESGHWGDKFFGRIMTEEVHLGEGLTHKASRVKVIYGLDPIFESGSTCIIKVRNPIAYGTKQENDLIEKNHEFTKQECKIQNTAREYCKIFAAETRVIENFGPALEIIPLHLIYRPANTVPYATVEADLRGCFGKYCMRDEAGRLILRSVSEVEQKCSAFQHWIYQWTNGNLLITDLEGVGLKITNVGIATKSKGYQGLADSCAPRLLEQFITLHQCNYYCGLLSLRTLKGTDTQQQPSKIKGSRSPLTNRKAGAGTSSPQLQKKGAVSPQTSRRGLTGPQVAETSDTSDSTSPVKHKTVEIPKSVRMR</sequence>
<evidence type="ECO:0000256" key="11">
    <source>
        <dbReference type="SAM" id="MobiDB-lite"/>
    </source>
</evidence>
<feature type="region of interest" description="Disordered" evidence="11">
    <location>
        <begin position="1136"/>
        <end position="1426"/>
    </location>
</feature>
<feature type="region of interest" description="Disordered" evidence="11">
    <location>
        <begin position="1"/>
        <end position="39"/>
    </location>
</feature>
<dbReference type="Gene3D" id="3.20.200.10">
    <property type="entry name" value="MHCK/EF2 kinase"/>
    <property type="match status" value="1"/>
</dbReference>
<name>W5NBN5_LEPOC</name>
<evidence type="ECO:0000256" key="7">
    <source>
        <dbReference type="ARBA" id="ARBA00023157"/>
    </source>
</evidence>
<dbReference type="Pfam" id="PF02816">
    <property type="entry name" value="Alpha_kinase"/>
    <property type="match status" value="1"/>
</dbReference>
<dbReference type="InterPro" id="IPR036179">
    <property type="entry name" value="Ig-like_dom_sf"/>
</dbReference>
<dbReference type="InterPro" id="IPR013098">
    <property type="entry name" value="Ig_I-set"/>
</dbReference>
<comment type="catalytic activity">
    <reaction evidence="10">
        <text>L-seryl-[protein] + ATP = O-phospho-L-seryl-[protein] + ADP + H(+)</text>
        <dbReference type="Rhea" id="RHEA:17989"/>
        <dbReference type="Rhea" id="RHEA-COMP:9863"/>
        <dbReference type="Rhea" id="RHEA-COMP:11604"/>
        <dbReference type="ChEBI" id="CHEBI:15378"/>
        <dbReference type="ChEBI" id="CHEBI:29999"/>
        <dbReference type="ChEBI" id="CHEBI:30616"/>
        <dbReference type="ChEBI" id="CHEBI:83421"/>
        <dbReference type="ChEBI" id="CHEBI:456216"/>
        <dbReference type="EC" id="2.7.11.1"/>
    </reaction>
</comment>
<feature type="domain" description="Alpha-type protein kinase" evidence="13">
    <location>
        <begin position="1545"/>
        <end position="1776"/>
    </location>
</feature>
<feature type="compositionally biased region" description="Basic and acidic residues" evidence="11">
    <location>
        <begin position="1146"/>
        <end position="1158"/>
    </location>
</feature>
<evidence type="ECO:0000256" key="6">
    <source>
        <dbReference type="ARBA" id="ARBA00022777"/>
    </source>
</evidence>
<dbReference type="SUPFAM" id="SSF56112">
    <property type="entry name" value="Protein kinase-like (PK-like)"/>
    <property type="match status" value="1"/>
</dbReference>
<dbReference type="eggNOG" id="ENOG502QPP5">
    <property type="taxonomic scope" value="Eukaryota"/>
</dbReference>
<dbReference type="GO" id="GO:0005524">
    <property type="term" value="F:ATP binding"/>
    <property type="evidence" value="ECO:0007669"/>
    <property type="project" value="InterPro"/>
</dbReference>
<comment type="similarity">
    <text evidence="1">Belongs to the protein kinase superfamily. Alpha-type protein kinase family. ALPK subfamily.</text>
</comment>
<dbReference type="EMBL" id="AHAT01004938">
    <property type="status" value="NOT_ANNOTATED_CDS"/>
    <property type="molecule type" value="Genomic_DNA"/>
</dbReference>
<dbReference type="STRING" id="7918.ENSLOCP00000018044"/>
<keyword evidence="7" id="KW-1015">Disulfide bond</keyword>
<keyword evidence="5" id="KW-0677">Repeat</keyword>
<dbReference type="Bgee" id="ENSLOCG00000014657">
    <property type="expression patterns" value="Expressed in muscle tissue and 4 other cell types or tissues"/>
</dbReference>
<accession>W5NBN5</accession>
<dbReference type="GO" id="GO:0005634">
    <property type="term" value="C:nucleus"/>
    <property type="evidence" value="ECO:0000318"/>
    <property type="project" value="GO_Central"/>
</dbReference>
<evidence type="ECO:0000313" key="14">
    <source>
        <dbReference type="Ensembl" id="ENSLOCP00000018044.1"/>
    </source>
</evidence>